<dbReference type="SUPFAM" id="SSF53474">
    <property type="entry name" value="alpha/beta-Hydrolases"/>
    <property type="match status" value="1"/>
</dbReference>
<dbReference type="EC" id="3.4.16.-" evidence="11"/>
<evidence type="ECO:0000256" key="2">
    <source>
        <dbReference type="ARBA" id="ARBA00009431"/>
    </source>
</evidence>
<comment type="similarity">
    <text evidence="2 11">Belongs to the peptidase S10 family.</text>
</comment>
<keyword evidence="9" id="KW-0325">Glycoprotein</keyword>
<keyword evidence="7 11" id="KW-0378">Hydrolase</keyword>
<dbReference type="FunFam" id="3.40.50.1820:FF:000060">
    <property type="entry name" value="Carboxypeptidase"/>
    <property type="match status" value="1"/>
</dbReference>
<evidence type="ECO:0000313" key="12">
    <source>
        <dbReference type="EMBL" id="CAL0334017.1"/>
    </source>
</evidence>
<dbReference type="Pfam" id="PF00450">
    <property type="entry name" value="Peptidase_S10"/>
    <property type="match status" value="1"/>
</dbReference>
<keyword evidence="4 11" id="KW-0121">Carboxypeptidase</keyword>
<dbReference type="InterPro" id="IPR001563">
    <property type="entry name" value="Peptidase_S10"/>
</dbReference>
<dbReference type="Proteomes" id="UP001497480">
    <property type="component" value="Unassembled WGS sequence"/>
</dbReference>
<proteinExistence type="inferred from homology"/>
<evidence type="ECO:0000256" key="9">
    <source>
        <dbReference type="ARBA" id="ARBA00023180"/>
    </source>
</evidence>
<reference evidence="12 13" key="1">
    <citation type="submission" date="2024-03" db="EMBL/GenBank/DDBJ databases">
        <authorList>
            <person name="Martinez-Hernandez J."/>
        </authorList>
    </citation>
    <scope>NUCLEOTIDE SEQUENCE [LARGE SCALE GENOMIC DNA]</scope>
</reference>
<evidence type="ECO:0000313" key="13">
    <source>
        <dbReference type="Proteomes" id="UP001497480"/>
    </source>
</evidence>
<protein>
    <recommendedName>
        <fullName evidence="11">Carboxypeptidase</fullName>
        <ecNumber evidence="11">3.4.16.-</ecNumber>
    </recommendedName>
</protein>
<evidence type="ECO:0000256" key="11">
    <source>
        <dbReference type="RuleBase" id="RU361156"/>
    </source>
</evidence>
<evidence type="ECO:0000256" key="3">
    <source>
        <dbReference type="ARBA" id="ARBA00022525"/>
    </source>
</evidence>
<dbReference type="EMBL" id="CAXHTB010000025">
    <property type="protein sequence ID" value="CAL0334017.1"/>
    <property type="molecule type" value="Genomic_DNA"/>
</dbReference>
<keyword evidence="3" id="KW-0964">Secreted</keyword>
<comment type="subcellular location">
    <subcellularLocation>
        <location evidence="1">Secreted</location>
    </subcellularLocation>
</comment>
<dbReference type="GO" id="GO:0004185">
    <property type="term" value="F:serine-type carboxypeptidase activity"/>
    <property type="evidence" value="ECO:0007669"/>
    <property type="project" value="UniProtKB-UniRule"/>
</dbReference>
<dbReference type="GO" id="GO:0006508">
    <property type="term" value="P:proteolysis"/>
    <property type="evidence" value="ECO:0007669"/>
    <property type="project" value="UniProtKB-KW"/>
</dbReference>
<evidence type="ECO:0000256" key="10">
    <source>
        <dbReference type="ARBA" id="ARBA00037399"/>
    </source>
</evidence>
<evidence type="ECO:0000256" key="1">
    <source>
        <dbReference type="ARBA" id="ARBA00004613"/>
    </source>
</evidence>
<keyword evidence="13" id="KW-1185">Reference proteome</keyword>
<evidence type="ECO:0000256" key="4">
    <source>
        <dbReference type="ARBA" id="ARBA00022645"/>
    </source>
</evidence>
<dbReference type="PANTHER" id="PTHR11802">
    <property type="entry name" value="SERINE PROTEASE FAMILY S10 SERINE CARBOXYPEPTIDASE"/>
    <property type="match status" value="1"/>
</dbReference>
<comment type="function">
    <text evidence="10">Probable carboxypeptidase.</text>
</comment>
<dbReference type="AlphaFoldDB" id="A0AAV1YJK5"/>
<keyword evidence="5 11" id="KW-0645">Protease</keyword>
<dbReference type="PROSITE" id="PS00131">
    <property type="entry name" value="CARBOXYPEPT_SER_SER"/>
    <property type="match status" value="1"/>
</dbReference>
<dbReference type="PRINTS" id="PR00724">
    <property type="entry name" value="CRBOXYPTASEC"/>
</dbReference>
<dbReference type="GO" id="GO:0005576">
    <property type="term" value="C:extracellular region"/>
    <property type="evidence" value="ECO:0007669"/>
    <property type="project" value="UniProtKB-SubCell"/>
</dbReference>
<dbReference type="InterPro" id="IPR029058">
    <property type="entry name" value="AB_hydrolase_fold"/>
</dbReference>
<feature type="signal peptide" evidence="11">
    <location>
        <begin position="1"/>
        <end position="25"/>
    </location>
</feature>
<organism evidence="12 13">
    <name type="scientific">Lupinus luteus</name>
    <name type="common">European yellow lupine</name>
    <dbReference type="NCBI Taxonomy" id="3873"/>
    <lineage>
        <taxon>Eukaryota</taxon>
        <taxon>Viridiplantae</taxon>
        <taxon>Streptophyta</taxon>
        <taxon>Embryophyta</taxon>
        <taxon>Tracheophyta</taxon>
        <taxon>Spermatophyta</taxon>
        <taxon>Magnoliopsida</taxon>
        <taxon>eudicotyledons</taxon>
        <taxon>Gunneridae</taxon>
        <taxon>Pentapetalae</taxon>
        <taxon>rosids</taxon>
        <taxon>fabids</taxon>
        <taxon>Fabales</taxon>
        <taxon>Fabaceae</taxon>
        <taxon>Papilionoideae</taxon>
        <taxon>50 kb inversion clade</taxon>
        <taxon>genistoids sensu lato</taxon>
        <taxon>core genistoids</taxon>
        <taxon>Genisteae</taxon>
        <taxon>Lupinus</taxon>
    </lineage>
</organism>
<sequence length="497" mass="55051">MTSLSLIKISFALSLFFFLLPSSSSSRLSFTTIKNHDQSLTTSYPQSQTERLLRSFNLFPEDLVNIIDNEPGFTPGSLVEKKFSFLAASGSSVEDLGHHAGYYSLPHSKAARMFYFFFESRANKDDPVVIWLSGGPGCSSSIALFYENGPFKLANNLSLVWDDYGWDKASNILFVDQPTGTGFSYTSDESDIRTNEEGVSNDLYDFLQAFFKEHPQFSKNDFFITGESYAGHYIPALASRVHKGNKAKEGIPINLKGFAIGNGLTNPELQYPAFTDYAVDKGLITKEDQDKINKLIPNCEQATKSCQTNGGNSCLQAYKACQSIFESILSIAGDINYYDVRKKCEGSLCYDFSNAVTFLNDRTVKAAIGVKNLKFVSCSRTVYNAMLNDWMKNLEVDIPSLLDDGIRMLVYAGEEDLICNWLGNSRWVHAMKWSGQKGFESATSVKFVVDGAAAGDLTSHGPLSFLKVYKAGHMVPMDQPKAALQMLKNWMGGELAA</sequence>
<accession>A0AAV1YJK5</accession>
<dbReference type="InterPro" id="IPR018202">
    <property type="entry name" value="Ser_caboxypep_ser_AS"/>
</dbReference>
<evidence type="ECO:0000256" key="5">
    <source>
        <dbReference type="ARBA" id="ARBA00022670"/>
    </source>
</evidence>
<name>A0AAV1YJK5_LUPLU</name>
<evidence type="ECO:0000256" key="6">
    <source>
        <dbReference type="ARBA" id="ARBA00022729"/>
    </source>
</evidence>
<evidence type="ECO:0000256" key="8">
    <source>
        <dbReference type="ARBA" id="ARBA00023157"/>
    </source>
</evidence>
<dbReference type="PANTHER" id="PTHR11802:SF350">
    <property type="entry name" value="CARBOXYPEPTIDASE"/>
    <property type="match status" value="1"/>
</dbReference>
<dbReference type="Gene3D" id="3.40.50.1820">
    <property type="entry name" value="alpha/beta hydrolase"/>
    <property type="match status" value="1"/>
</dbReference>
<comment type="caution">
    <text evidence="12">The sequence shown here is derived from an EMBL/GenBank/DDBJ whole genome shotgun (WGS) entry which is preliminary data.</text>
</comment>
<keyword evidence="8" id="KW-1015">Disulfide bond</keyword>
<feature type="chain" id="PRO_5043111841" description="Carboxypeptidase" evidence="11">
    <location>
        <begin position="26"/>
        <end position="497"/>
    </location>
</feature>
<gene>
    <name evidence="12" type="ORF">LLUT_LOCUS35077</name>
</gene>
<keyword evidence="6 11" id="KW-0732">Signal</keyword>
<dbReference type="GO" id="GO:0005773">
    <property type="term" value="C:vacuole"/>
    <property type="evidence" value="ECO:0007669"/>
    <property type="project" value="TreeGrafter"/>
</dbReference>
<evidence type="ECO:0000256" key="7">
    <source>
        <dbReference type="ARBA" id="ARBA00022801"/>
    </source>
</evidence>